<feature type="transmembrane region" description="Helical" evidence="1">
    <location>
        <begin position="108"/>
        <end position="129"/>
    </location>
</feature>
<accession>A0A2M7TWC6</accession>
<feature type="transmembrane region" description="Helical" evidence="1">
    <location>
        <begin position="136"/>
        <end position="156"/>
    </location>
</feature>
<evidence type="ECO:0008006" key="4">
    <source>
        <dbReference type="Google" id="ProtNLM"/>
    </source>
</evidence>
<reference evidence="3" key="1">
    <citation type="submission" date="2017-09" db="EMBL/GenBank/DDBJ databases">
        <title>Depth-based differentiation of microbial function through sediment-hosted aquifers and enrichment of novel symbionts in the deep terrestrial subsurface.</title>
        <authorList>
            <person name="Probst A.J."/>
            <person name="Ladd B."/>
            <person name="Jarett J.K."/>
            <person name="Geller-Mcgrath D.E."/>
            <person name="Sieber C.M.K."/>
            <person name="Emerson J.B."/>
            <person name="Anantharaman K."/>
            <person name="Thomas B.C."/>
            <person name="Malmstrom R."/>
            <person name="Stieglmeier M."/>
            <person name="Klingl A."/>
            <person name="Woyke T."/>
            <person name="Ryan C.M."/>
            <person name="Banfield J.F."/>
        </authorList>
    </citation>
    <scope>NUCLEOTIDE SEQUENCE [LARGE SCALE GENOMIC DNA]</scope>
</reference>
<gene>
    <name evidence="2" type="ORF">COY16_05165</name>
</gene>
<organism evidence="2 3">
    <name type="scientific">Candidatus Roizmanbacteria bacterium CG_4_10_14_0_2_um_filter_39_13</name>
    <dbReference type="NCBI Taxonomy" id="1974825"/>
    <lineage>
        <taxon>Bacteria</taxon>
        <taxon>Candidatus Roizmaniibacteriota</taxon>
    </lineage>
</organism>
<sequence>MINKKIIKIILLWFLADAAIWLIFFNFVTHTSFVLALLYFSSLSIVFLLLFKDIFVKISTHTMKRDLLLIIGAFFLHVATYWICHRFLTAPLELMKHNTASFMQVDRYFIWVKPIDSLLQQLMIIVLVTKLYEQKVSIRTLAILLGVLFGVAHFYSMQHMELGPTALMVFFTTLFALVMPYLLLKVKNGYLYNFMIHIALVDLAALTFWGLFG</sequence>
<dbReference type="Proteomes" id="UP000228503">
    <property type="component" value="Unassembled WGS sequence"/>
</dbReference>
<comment type="caution">
    <text evidence="2">The sequence shown here is derived from an EMBL/GenBank/DDBJ whole genome shotgun (WGS) entry which is preliminary data.</text>
</comment>
<evidence type="ECO:0000313" key="2">
    <source>
        <dbReference type="EMBL" id="PIZ62130.1"/>
    </source>
</evidence>
<name>A0A2M7TWC6_9BACT</name>
<keyword evidence="1" id="KW-1133">Transmembrane helix</keyword>
<feature type="transmembrane region" description="Helical" evidence="1">
    <location>
        <begin position="67"/>
        <end position="88"/>
    </location>
</feature>
<feature type="transmembrane region" description="Helical" evidence="1">
    <location>
        <begin position="162"/>
        <end position="183"/>
    </location>
</feature>
<feature type="transmembrane region" description="Helical" evidence="1">
    <location>
        <begin position="33"/>
        <end position="55"/>
    </location>
</feature>
<evidence type="ECO:0000313" key="3">
    <source>
        <dbReference type="Proteomes" id="UP000228503"/>
    </source>
</evidence>
<evidence type="ECO:0000256" key="1">
    <source>
        <dbReference type="SAM" id="Phobius"/>
    </source>
</evidence>
<keyword evidence="1" id="KW-0812">Transmembrane</keyword>
<keyword evidence="1" id="KW-0472">Membrane</keyword>
<protein>
    <recommendedName>
        <fullName evidence="4">CPBP family intramembrane metalloprotease</fullName>
    </recommendedName>
</protein>
<proteinExistence type="predicted"/>
<feature type="transmembrane region" description="Helical" evidence="1">
    <location>
        <begin position="7"/>
        <end position="27"/>
    </location>
</feature>
<feature type="transmembrane region" description="Helical" evidence="1">
    <location>
        <begin position="190"/>
        <end position="212"/>
    </location>
</feature>
<dbReference type="EMBL" id="PFOB01000065">
    <property type="protein sequence ID" value="PIZ62130.1"/>
    <property type="molecule type" value="Genomic_DNA"/>
</dbReference>
<dbReference type="AlphaFoldDB" id="A0A2M7TWC6"/>